<evidence type="ECO:0000256" key="1">
    <source>
        <dbReference type="ARBA" id="ARBA00022679"/>
    </source>
</evidence>
<keyword evidence="1" id="KW-0808">Transferase</keyword>
<dbReference type="InterPro" id="IPR000182">
    <property type="entry name" value="GNAT_dom"/>
</dbReference>
<evidence type="ECO:0000256" key="2">
    <source>
        <dbReference type="ARBA" id="ARBA00023315"/>
    </source>
</evidence>
<dbReference type="PROSITE" id="PS51186">
    <property type="entry name" value="GNAT"/>
    <property type="match status" value="1"/>
</dbReference>
<organism evidence="4 5">
    <name type="scientific">Phenylobacterium koreense</name>
    <dbReference type="NCBI Taxonomy" id="266125"/>
    <lineage>
        <taxon>Bacteria</taxon>
        <taxon>Pseudomonadati</taxon>
        <taxon>Pseudomonadota</taxon>
        <taxon>Alphaproteobacteria</taxon>
        <taxon>Caulobacterales</taxon>
        <taxon>Caulobacteraceae</taxon>
        <taxon>Phenylobacterium</taxon>
    </lineage>
</organism>
<dbReference type="CDD" id="cd04301">
    <property type="entry name" value="NAT_SF"/>
    <property type="match status" value="1"/>
</dbReference>
<dbReference type="PANTHER" id="PTHR43877">
    <property type="entry name" value="AMINOALKYLPHOSPHONATE N-ACETYLTRANSFERASE-RELATED-RELATED"/>
    <property type="match status" value="1"/>
</dbReference>
<protein>
    <submittedName>
        <fullName evidence="4">GNAT superfamily N-acetyltransferase</fullName>
    </submittedName>
</protein>
<name>A0ABV2ENM9_9CAUL</name>
<evidence type="ECO:0000259" key="3">
    <source>
        <dbReference type="PROSITE" id="PS51186"/>
    </source>
</evidence>
<accession>A0ABV2ENM9</accession>
<dbReference type="Gene3D" id="3.40.630.30">
    <property type="match status" value="1"/>
</dbReference>
<keyword evidence="2" id="KW-0012">Acyltransferase</keyword>
<sequence length="158" mass="17213">MSLKITRRPAGAECAAILAELPEWFGLPESNAAYAEAAEREQAWVAEADGRALGLMVLTDTGFSALDVHLLAVRPNLHRQGVGKALIAQARAVARELGKPNLTVKTRGPSLPYEPYERTRAFYEAVGFEALEELIEVWGPENPCLVMIMRVPEASGAR</sequence>
<dbReference type="InterPro" id="IPR050832">
    <property type="entry name" value="Bact_Acetyltransf"/>
</dbReference>
<dbReference type="EMBL" id="JBEPLU010000003">
    <property type="protein sequence ID" value="MET3528186.1"/>
    <property type="molecule type" value="Genomic_DNA"/>
</dbReference>
<dbReference type="PANTHER" id="PTHR43877:SF1">
    <property type="entry name" value="ACETYLTRANSFERASE"/>
    <property type="match status" value="1"/>
</dbReference>
<gene>
    <name evidence="4" type="ORF">ABID41_003325</name>
</gene>
<keyword evidence="5" id="KW-1185">Reference proteome</keyword>
<evidence type="ECO:0000313" key="4">
    <source>
        <dbReference type="EMBL" id="MET3528186.1"/>
    </source>
</evidence>
<evidence type="ECO:0000313" key="5">
    <source>
        <dbReference type="Proteomes" id="UP001549110"/>
    </source>
</evidence>
<reference evidence="4 5" key="1">
    <citation type="submission" date="2024-06" db="EMBL/GenBank/DDBJ databases">
        <title>Genomic Encyclopedia of Type Strains, Phase IV (KMG-IV): sequencing the most valuable type-strain genomes for metagenomic binning, comparative biology and taxonomic classification.</title>
        <authorList>
            <person name="Goeker M."/>
        </authorList>
    </citation>
    <scope>NUCLEOTIDE SEQUENCE [LARGE SCALE GENOMIC DNA]</scope>
    <source>
        <strain evidence="4 5">DSM 17809</strain>
    </source>
</reference>
<dbReference type="Pfam" id="PF13508">
    <property type="entry name" value="Acetyltransf_7"/>
    <property type="match status" value="1"/>
</dbReference>
<comment type="caution">
    <text evidence="4">The sequence shown here is derived from an EMBL/GenBank/DDBJ whole genome shotgun (WGS) entry which is preliminary data.</text>
</comment>
<dbReference type="InterPro" id="IPR016181">
    <property type="entry name" value="Acyl_CoA_acyltransferase"/>
</dbReference>
<dbReference type="RefSeq" id="WP_354298165.1">
    <property type="nucleotide sequence ID" value="NZ_JBEPLU010000003.1"/>
</dbReference>
<proteinExistence type="predicted"/>
<dbReference type="Proteomes" id="UP001549110">
    <property type="component" value="Unassembled WGS sequence"/>
</dbReference>
<feature type="domain" description="N-acetyltransferase" evidence="3">
    <location>
        <begin position="5"/>
        <end position="152"/>
    </location>
</feature>
<dbReference type="SUPFAM" id="SSF55729">
    <property type="entry name" value="Acyl-CoA N-acyltransferases (Nat)"/>
    <property type="match status" value="1"/>
</dbReference>